<dbReference type="GO" id="GO:0004462">
    <property type="term" value="F:lactoylglutathione lyase activity"/>
    <property type="evidence" value="ECO:0007669"/>
    <property type="project" value="InterPro"/>
</dbReference>
<dbReference type="Pfam" id="PF00903">
    <property type="entry name" value="Glyoxalase"/>
    <property type="match status" value="1"/>
</dbReference>
<dbReference type="AlphaFoldDB" id="A0AAU7DCT4"/>
<keyword evidence="1" id="KW-0479">Metal-binding</keyword>
<dbReference type="GO" id="GO:0046872">
    <property type="term" value="F:metal ion binding"/>
    <property type="evidence" value="ECO:0007669"/>
    <property type="project" value="UniProtKB-KW"/>
</dbReference>
<dbReference type="InterPro" id="IPR004360">
    <property type="entry name" value="Glyas_Fos-R_dOase_dom"/>
</dbReference>
<dbReference type="PROSITE" id="PS51819">
    <property type="entry name" value="VOC"/>
    <property type="match status" value="1"/>
</dbReference>
<name>A0AAU7DCT4_9BACT</name>
<evidence type="ECO:0000256" key="1">
    <source>
        <dbReference type="ARBA" id="ARBA00022723"/>
    </source>
</evidence>
<dbReference type="PANTHER" id="PTHR33993:SF2">
    <property type="entry name" value="VOC DOMAIN-CONTAINING PROTEIN"/>
    <property type="match status" value="1"/>
</dbReference>
<dbReference type="SUPFAM" id="SSF54593">
    <property type="entry name" value="Glyoxalase/Bleomycin resistance protein/Dihydroxybiphenyl dioxygenase"/>
    <property type="match status" value="1"/>
</dbReference>
<dbReference type="InterPro" id="IPR018146">
    <property type="entry name" value="Glyoxalase_1_CS"/>
</dbReference>
<evidence type="ECO:0000313" key="3">
    <source>
        <dbReference type="EMBL" id="XBH15460.1"/>
    </source>
</evidence>
<proteinExistence type="predicted"/>
<sequence length="131" mass="14658">MSHSDATLSTVCFDTIGQIAITVDDLPRAKHFYQNTLGMKFLFDAGLLAFLQCGAIRIMLSTPEKSEPRGGTILYYKVDDIQATYSALKQRGAEFLQEPHLIAKMPDHELWMAFLKDTEGNTVGIMSEVRN</sequence>
<accession>A0AAU7DCT4</accession>
<dbReference type="InterPro" id="IPR037523">
    <property type="entry name" value="VOC_core"/>
</dbReference>
<feature type="domain" description="VOC" evidence="2">
    <location>
        <begin position="15"/>
        <end position="128"/>
    </location>
</feature>
<dbReference type="InterPro" id="IPR029068">
    <property type="entry name" value="Glyas_Bleomycin-R_OHBP_Dase"/>
</dbReference>
<reference evidence="3" key="1">
    <citation type="submission" date="2023-03" db="EMBL/GenBank/DDBJ databases">
        <title>Edaphobacter sp.</title>
        <authorList>
            <person name="Huber K.J."/>
            <person name="Papendorf J."/>
            <person name="Pilke C."/>
            <person name="Bunk B."/>
            <person name="Sproeer C."/>
            <person name="Pester M."/>
        </authorList>
    </citation>
    <scope>NUCLEOTIDE SEQUENCE</scope>
    <source>
        <strain evidence="3">DSM 110680</strain>
    </source>
</reference>
<protein>
    <submittedName>
        <fullName evidence="3">VOC family protein</fullName>
    </submittedName>
</protein>
<gene>
    <name evidence="3" type="ORF">P8935_12865</name>
</gene>
<organism evidence="3">
    <name type="scientific">Telmatobacter sp. DSM 110680</name>
    <dbReference type="NCBI Taxonomy" id="3036704"/>
    <lineage>
        <taxon>Bacteria</taxon>
        <taxon>Pseudomonadati</taxon>
        <taxon>Acidobacteriota</taxon>
        <taxon>Terriglobia</taxon>
        <taxon>Terriglobales</taxon>
        <taxon>Acidobacteriaceae</taxon>
        <taxon>Telmatobacter</taxon>
    </lineage>
</organism>
<dbReference type="RefSeq" id="WP_348260693.1">
    <property type="nucleotide sequence ID" value="NZ_CP121196.1"/>
</dbReference>
<evidence type="ECO:0000259" key="2">
    <source>
        <dbReference type="PROSITE" id="PS51819"/>
    </source>
</evidence>
<dbReference type="PANTHER" id="PTHR33993">
    <property type="entry name" value="GLYOXALASE-RELATED"/>
    <property type="match status" value="1"/>
</dbReference>
<dbReference type="InterPro" id="IPR052164">
    <property type="entry name" value="Anthracycline_SecMetBiosynth"/>
</dbReference>
<dbReference type="Gene3D" id="3.10.180.10">
    <property type="entry name" value="2,3-Dihydroxybiphenyl 1,2-Dioxygenase, domain 1"/>
    <property type="match status" value="1"/>
</dbReference>
<dbReference type="PROSITE" id="PS00934">
    <property type="entry name" value="GLYOXALASE_I_1"/>
    <property type="match status" value="1"/>
</dbReference>
<dbReference type="EMBL" id="CP121196">
    <property type="protein sequence ID" value="XBH15460.1"/>
    <property type="molecule type" value="Genomic_DNA"/>
</dbReference>